<reference evidence="10 11" key="1">
    <citation type="journal article" date="2024" name="Insects">
        <title>An Improved Chromosome-Level Genome Assembly of the Firefly Pyrocoelia pectoralis.</title>
        <authorList>
            <person name="Fu X."/>
            <person name="Meyer-Rochow V.B."/>
            <person name="Ballantyne L."/>
            <person name="Zhu X."/>
        </authorList>
    </citation>
    <scope>NUCLEOTIDE SEQUENCE [LARGE SCALE GENOMIC DNA]</scope>
    <source>
        <strain evidence="10">XCY_ONT2</strain>
    </source>
</reference>
<keyword evidence="3 9" id="KW-0812">Transmembrane</keyword>
<proteinExistence type="inferred from homology"/>
<dbReference type="PANTHER" id="PTHR11337:SF8">
    <property type="entry name" value="VISGUN, ISOFORM E"/>
    <property type="match status" value="1"/>
</dbReference>
<gene>
    <name evidence="10" type="ORF">RI129_001281</name>
</gene>
<comment type="subcellular location">
    <subcellularLocation>
        <location evidence="1">Membrane</location>
        <topology evidence="1">Single-pass type I membrane protein</topology>
    </subcellularLocation>
</comment>
<keyword evidence="6 9" id="KW-0472">Membrane</keyword>
<dbReference type="PANTHER" id="PTHR11337">
    <property type="entry name" value="MUCIN/PORIMIN"/>
    <property type="match status" value="1"/>
</dbReference>
<dbReference type="GO" id="GO:0031410">
    <property type="term" value="C:cytoplasmic vesicle"/>
    <property type="evidence" value="ECO:0007669"/>
    <property type="project" value="TreeGrafter"/>
</dbReference>
<protein>
    <recommendedName>
        <fullName evidence="12">Sialomucin core protein 24</fullName>
    </recommendedName>
</protein>
<evidence type="ECO:0000256" key="5">
    <source>
        <dbReference type="ARBA" id="ARBA00022989"/>
    </source>
</evidence>
<dbReference type="AlphaFoldDB" id="A0AAN7ZSN8"/>
<evidence type="ECO:0000256" key="3">
    <source>
        <dbReference type="ARBA" id="ARBA00022692"/>
    </source>
</evidence>
<comment type="caution">
    <text evidence="10">The sequence shown here is derived from an EMBL/GenBank/DDBJ whole genome shotgun (WGS) entry which is preliminary data.</text>
</comment>
<organism evidence="10 11">
    <name type="scientific">Pyrocoelia pectoralis</name>
    <dbReference type="NCBI Taxonomy" id="417401"/>
    <lineage>
        <taxon>Eukaryota</taxon>
        <taxon>Metazoa</taxon>
        <taxon>Ecdysozoa</taxon>
        <taxon>Arthropoda</taxon>
        <taxon>Hexapoda</taxon>
        <taxon>Insecta</taxon>
        <taxon>Pterygota</taxon>
        <taxon>Neoptera</taxon>
        <taxon>Endopterygota</taxon>
        <taxon>Coleoptera</taxon>
        <taxon>Polyphaga</taxon>
        <taxon>Elateriformia</taxon>
        <taxon>Elateroidea</taxon>
        <taxon>Lampyridae</taxon>
        <taxon>Lampyrinae</taxon>
        <taxon>Pyrocoelia</taxon>
    </lineage>
</organism>
<sequence length="141" mass="15226">MCKKIVVANIFLYFKLFIRFTKISCLVGAATFANLSLTTTAHTTVLLLANESTVSTKSLPTTHTTEPTLPPSPQTTKGSTGIPSVTTSDPMTTTTGVPHHNRQFDGPSFIGGIVLATGLMAIGFVAFKFYKARTERNYHTL</sequence>
<evidence type="ECO:0000256" key="6">
    <source>
        <dbReference type="ARBA" id="ARBA00023136"/>
    </source>
</evidence>
<keyword evidence="5 9" id="KW-1133">Transmembrane helix</keyword>
<evidence type="ECO:0000256" key="1">
    <source>
        <dbReference type="ARBA" id="ARBA00004479"/>
    </source>
</evidence>
<evidence type="ECO:0000256" key="8">
    <source>
        <dbReference type="SAM" id="MobiDB-lite"/>
    </source>
</evidence>
<comment type="similarity">
    <text evidence="2">Belongs to the CD164 family.</text>
</comment>
<feature type="compositionally biased region" description="Polar residues" evidence="8">
    <location>
        <begin position="74"/>
        <end position="85"/>
    </location>
</feature>
<dbReference type="GO" id="GO:0016020">
    <property type="term" value="C:membrane"/>
    <property type="evidence" value="ECO:0007669"/>
    <property type="project" value="UniProtKB-SubCell"/>
</dbReference>
<dbReference type="Pfam" id="PF05283">
    <property type="entry name" value="MGC-24"/>
    <property type="match status" value="1"/>
</dbReference>
<feature type="transmembrane region" description="Helical" evidence="9">
    <location>
        <begin position="109"/>
        <end position="130"/>
    </location>
</feature>
<dbReference type="InterPro" id="IPR007947">
    <property type="entry name" value="CD164_MGC24"/>
</dbReference>
<evidence type="ECO:0000313" key="11">
    <source>
        <dbReference type="Proteomes" id="UP001329430"/>
    </source>
</evidence>
<feature type="compositionally biased region" description="Low complexity" evidence="8">
    <location>
        <begin position="86"/>
        <end position="95"/>
    </location>
</feature>
<accession>A0AAN7ZSN8</accession>
<keyword evidence="4" id="KW-0732">Signal</keyword>
<dbReference type="EMBL" id="JAVRBK010000001">
    <property type="protein sequence ID" value="KAK5650252.1"/>
    <property type="molecule type" value="Genomic_DNA"/>
</dbReference>
<dbReference type="Proteomes" id="UP001329430">
    <property type="component" value="Chromosome 1"/>
</dbReference>
<evidence type="ECO:0000256" key="9">
    <source>
        <dbReference type="SAM" id="Phobius"/>
    </source>
</evidence>
<evidence type="ECO:0008006" key="12">
    <source>
        <dbReference type="Google" id="ProtNLM"/>
    </source>
</evidence>
<feature type="compositionally biased region" description="Low complexity" evidence="8">
    <location>
        <begin position="57"/>
        <end position="67"/>
    </location>
</feature>
<keyword evidence="7" id="KW-0325">Glycoprotein</keyword>
<keyword evidence="11" id="KW-1185">Reference proteome</keyword>
<evidence type="ECO:0000256" key="2">
    <source>
        <dbReference type="ARBA" id="ARBA00005341"/>
    </source>
</evidence>
<evidence type="ECO:0000256" key="4">
    <source>
        <dbReference type="ARBA" id="ARBA00022729"/>
    </source>
</evidence>
<evidence type="ECO:0000313" key="10">
    <source>
        <dbReference type="EMBL" id="KAK5650252.1"/>
    </source>
</evidence>
<feature type="region of interest" description="Disordered" evidence="8">
    <location>
        <begin position="57"/>
        <end position="95"/>
    </location>
</feature>
<evidence type="ECO:0000256" key="7">
    <source>
        <dbReference type="ARBA" id="ARBA00023180"/>
    </source>
</evidence>
<name>A0AAN7ZSN8_9COLE</name>